<name>A0A0K2UML8_LEPSM</name>
<evidence type="ECO:0000313" key="1">
    <source>
        <dbReference type="EMBL" id="CDW39290.1"/>
    </source>
</evidence>
<dbReference type="EMBL" id="HACA01021929">
    <property type="protein sequence ID" value="CDW39290.1"/>
    <property type="molecule type" value="Transcribed_RNA"/>
</dbReference>
<reference evidence="1" key="1">
    <citation type="submission" date="2014-05" db="EMBL/GenBank/DDBJ databases">
        <authorList>
            <person name="Chronopoulou M."/>
        </authorList>
    </citation>
    <scope>NUCLEOTIDE SEQUENCE</scope>
    <source>
        <tissue evidence="1">Whole organism</tissue>
    </source>
</reference>
<organism evidence="1">
    <name type="scientific">Lepeophtheirus salmonis</name>
    <name type="common">Salmon louse</name>
    <name type="synonym">Caligus salmonis</name>
    <dbReference type="NCBI Taxonomy" id="72036"/>
    <lineage>
        <taxon>Eukaryota</taxon>
        <taxon>Metazoa</taxon>
        <taxon>Ecdysozoa</taxon>
        <taxon>Arthropoda</taxon>
        <taxon>Crustacea</taxon>
        <taxon>Multicrustacea</taxon>
        <taxon>Hexanauplia</taxon>
        <taxon>Copepoda</taxon>
        <taxon>Siphonostomatoida</taxon>
        <taxon>Caligidae</taxon>
        <taxon>Lepeophtheirus</taxon>
    </lineage>
</organism>
<protein>
    <submittedName>
        <fullName evidence="1">Uncharacterized protein</fullName>
    </submittedName>
</protein>
<accession>A0A0K2UML8</accession>
<proteinExistence type="predicted"/>
<sequence>MILSIVFYKF</sequence>